<keyword evidence="4" id="KW-1185">Reference proteome</keyword>
<evidence type="ECO:0000256" key="1">
    <source>
        <dbReference type="SAM" id="SignalP"/>
    </source>
</evidence>
<dbReference type="SMART" id="SM00710">
    <property type="entry name" value="PbH1"/>
    <property type="match status" value="6"/>
</dbReference>
<gene>
    <name evidence="3" type="ORF">HNQ65_005245</name>
</gene>
<dbReference type="Proteomes" id="UP000590740">
    <property type="component" value="Unassembled WGS sequence"/>
</dbReference>
<dbReference type="InterPro" id="IPR012334">
    <property type="entry name" value="Pectin_lyas_fold"/>
</dbReference>
<feature type="signal peptide" evidence="1">
    <location>
        <begin position="1"/>
        <end position="19"/>
    </location>
</feature>
<accession>A0A7W7YG97</accession>
<dbReference type="InterPro" id="IPR039448">
    <property type="entry name" value="Beta_helix"/>
</dbReference>
<dbReference type="SUPFAM" id="SSF51126">
    <property type="entry name" value="Pectin lyase-like"/>
    <property type="match status" value="1"/>
</dbReference>
<evidence type="ECO:0000313" key="4">
    <source>
        <dbReference type="Proteomes" id="UP000590740"/>
    </source>
</evidence>
<reference evidence="3 4" key="1">
    <citation type="submission" date="2020-08" db="EMBL/GenBank/DDBJ databases">
        <title>Genomic Encyclopedia of Type Strains, Phase IV (KMG-IV): sequencing the most valuable type-strain genomes for metagenomic binning, comparative biology and taxonomic classification.</title>
        <authorList>
            <person name="Goeker M."/>
        </authorList>
    </citation>
    <scope>NUCLEOTIDE SEQUENCE [LARGE SCALE GENOMIC DNA]</scope>
    <source>
        <strain evidence="3 4">DSM 12252</strain>
    </source>
</reference>
<evidence type="ECO:0000259" key="2">
    <source>
        <dbReference type="Pfam" id="PF13229"/>
    </source>
</evidence>
<dbReference type="Gene3D" id="2.160.20.10">
    <property type="entry name" value="Single-stranded right-handed beta-helix, Pectin lyase-like"/>
    <property type="match status" value="2"/>
</dbReference>
<comment type="caution">
    <text evidence="3">The sequence shown here is derived from an EMBL/GenBank/DDBJ whole genome shotgun (WGS) entry which is preliminary data.</text>
</comment>
<evidence type="ECO:0000313" key="3">
    <source>
        <dbReference type="EMBL" id="MBB5035632.1"/>
    </source>
</evidence>
<dbReference type="InterPro" id="IPR006626">
    <property type="entry name" value="PbH1"/>
</dbReference>
<dbReference type="InterPro" id="IPR011050">
    <property type="entry name" value="Pectin_lyase_fold/virulence"/>
</dbReference>
<dbReference type="RefSeq" id="WP_184344621.1">
    <property type="nucleotide sequence ID" value="NZ_JACHIG010000021.1"/>
</dbReference>
<name>A0A7W7YG97_9BACT</name>
<organism evidence="3 4">
    <name type="scientific">Prosthecobacter vanneervenii</name>
    <dbReference type="NCBI Taxonomy" id="48466"/>
    <lineage>
        <taxon>Bacteria</taxon>
        <taxon>Pseudomonadati</taxon>
        <taxon>Verrucomicrobiota</taxon>
        <taxon>Verrucomicrobiia</taxon>
        <taxon>Verrucomicrobiales</taxon>
        <taxon>Verrucomicrobiaceae</taxon>
        <taxon>Prosthecobacter</taxon>
    </lineage>
</organism>
<feature type="chain" id="PRO_5030568844" description="Right handed beta helix domain-containing protein" evidence="1">
    <location>
        <begin position="20"/>
        <end position="390"/>
    </location>
</feature>
<sequence>MRFPALLALFFILLQSAHALPEAELQRYINEAIKAGGGEVVIPPGVHLIKRGLVLKDAKKLRIVGLDAEDTVLKLPPVAYAIAAGATAAGATSISVKTQRGFQPGMRLKIEADGEVDSFTQKPRPFHVAKVKSAAGELIELDAPLKYPVPDGTLIRHEDAPNIISISGTSEEVLIEKLTLDGGRVEGDPPIRGHTQLCAVLATGAYSYEKGPTGPQVKKLRISRCFIQNCHGRGIALYSVDSAEIDDCTIRDTSDEAIDLDHFTVKSVVTHNHITRSHIGVELNDASHCLVAGNEFRECGTGINLWRWCRQPGLNEGNIIAQNAFDHTRGNAIQIATGTKGNTVAQNEITASGKNGIILSGESQIIKANKITASGMKALVIQEGKHELSQ</sequence>
<proteinExistence type="predicted"/>
<protein>
    <recommendedName>
        <fullName evidence="2">Right handed beta helix domain-containing protein</fullName>
    </recommendedName>
</protein>
<feature type="domain" description="Right handed beta helix" evidence="2">
    <location>
        <begin position="220"/>
        <end position="368"/>
    </location>
</feature>
<dbReference type="EMBL" id="JACHIG010000021">
    <property type="protein sequence ID" value="MBB5035632.1"/>
    <property type="molecule type" value="Genomic_DNA"/>
</dbReference>
<dbReference type="AlphaFoldDB" id="A0A7W7YG97"/>
<keyword evidence="1" id="KW-0732">Signal</keyword>
<dbReference type="Pfam" id="PF13229">
    <property type="entry name" value="Beta_helix"/>
    <property type="match status" value="1"/>
</dbReference>